<dbReference type="InterPro" id="IPR006594">
    <property type="entry name" value="LisH"/>
</dbReference>
<dbReference type="InterPro" id="IPR001680">
    <property type="entry name" value="WD40_rpt"/>
</dbReference>
<evidence type="ECO:0000256" key="7">
    <source>
        <dbReference type="ARBA" id="ARBA00023242"/>
    </source>
</evidence>
<dbReference type="Pfam" id="PF00400">
    <property type="entry name" value="WD40"/>
    <property type="match status" value="6"/>
</dbReference>
<evidence type="ECO:0000256" key="9">
    <source>
        <dbReference type="SAM" id="MobiDB-lite"/>
    </source>
</evidence>
<evidence type="ECO:0000256" key="2">
    <source>
        <dbReference type="ARBA" id="ARBA00009435"/>
    </source>
</evidence>
<proteinExistence type="inferred from homology"/>
<dbReference type="Pfam" id="PF04494">
    <property type="entry name" value="TFIID_NTD2"/>
    <property type="match status" value="1"/>
</dbReference>
<protein>
    <submittedName>
        <fullName evidence="11">Transcription initiation factor TFIID subunit 5</fullName>
    </submittedName>
</protein>
<dbReference type="InterPro" id="IPR007582">
    <property type="entry name" value="TFIID_NTD2"/>
</dbReference>
<evidence type="ECO:0000256" key="8">
    <source>
        <dbReference type="PROSITE-ProRule" id="PRU00221"/>
    </source>
</evidence>
<comment type="subcellular location">
    <subcellularLocation>
        <location evidence="1">Nucleus</location>
    </subcellularLocation>
</comment>
<reference key="1">
    <citation type="journal article" date="2014" name="PLoS Genet.">
        <title>Signature Gene Expression Reveals Novel Clues to the Molecular Mechanisms of Dimorphic Transition in Penicillium marneffei.</title>
        <authorList>
            <person name="Yang E."/>
            <person name="Wang G."/>
            <person name="Cai J."/>
            <person name="Woo P.C."/>
            <person name="Lau S.K."/>
            <person name="Yuen K.-Y."/>
            <person name="Chow W.-N."/>
            <person name="Lin X."/>
        </authorList>
    </citation>
    <scope>NUCLEOTIDE SEQUENCE [LARGE SCALE GENOMIC DNA]</scope>
    <source>
        <strain>PM1</strain>
    </source>
</reference>
<accession>A0A093UYC8</accession>
<dbReference type="EMBL" id="JPOX01000041">
    <property type="protein sequence ID" value="KFX42744.1"/>
    <property type="molecule type" value="Genomic_DNA"/>
</dbReference>
<keyword evidence="5" id="KW-0805">Transcription regulation</keyword>
<evidence type="ECO:0000256" key="1">
    <source>
        <dbReference type="ARBA" id="ARBA00004123"/>
    </source>
</evidence>
<feature type="compositionally biased region" description="Polar residues" evidence="9">
    <location>
        <begin position="690"/>
        <end position="700"/>
    </location>
</feature>
<dbReference type="InterPro" id="IPR037264">
    <property type="entry name" value="TFIID_NTD2_sf"/>
</dbReference>
<comment type="similarity">
    <text evidence="2">Belongs to the WD repeat TAF5 family.</text>
</comment>
<dbReference type="SMART" id="SM00320">
    <property type="entry name" value="WD40"/>
    <property type="match status" value="5"/>
</dbReference>
<dbReference type="SUPFAM" id="SSF50978">
    <property type="entry name" value="WD40 repeat-like"/>
    <property type="match status" value="1"/>
</dbReference>
<organism evidence="11">
    <name type="scientific">Talaromyces marneffei PM1</name>
    <dbReference type="NCBI Taxonomy" id="1077442"/>
    <lineage>
        <taxon>Eukaryota</taxon>
        <taxon>Fungi</taxon>
        <taxon>Dikarya</taxon>
        <taxon>Ascomycota</taxon>
        <taxon>Pezizomycotina</taxon>
        <taxon>Eurotiomycetes</taxon>
        <taxon>Eurotiomycetidae</taxon>
        <taxon>Eurotiales</taxon>
        <taxon>Trichocomaceae</taxon>
        <taxon>Talaromyces</taxon>
        <taxon>Talaromyces sect. Talaromyces</taxon>
    </lineage>
</organism>
<feature type="repeat" description="WD" evidence="8">
    <location>
        <begin position="637"/>
        <end position="663"/>
    </location>
</feature>
<feature type="repeat" description="WD" evidence="8">
    <location>
        <begin position="556"/>
        <end position="597"/>
    </location>
</feature>
<dbReference type="GO" id="GO:0005669">
    <property type="term" value="C:transcription factor TFIID complex"/>
    <property type="evidence" value="ECO:0007669"/>
    <property type="project" value="TreeGrafter"/>
</dbReference>
<dbReference type="GO" id="GO:0003743">
    <property type="term" value="F:translation initiation factor activity"/>
    <property type="evidence" value="ECO:0007669"/>
    <property type="project" value="UniProtKB-KW"/>
</dbReference>
<keyword evidence="11" id="KW-0396">Initiation factor</keyword>
<dbReference type="Gene3D" id="1.25.40.500">
    <property type="entry name" value="TFIID subunit TAF5, NTD2 domain"/>
    <property type="match status" value="1"/>
</dbReference>
<reference evidence="11" key="2">
    <citation type="journal article" date="2014" name="PLoS Genet.">
        <title>Signature gene expression reveals novel clues to the molecular mechanisms of dimorphic transition in Penicillium marneffei.</title>
        <authorList>
            <person name="Yang E."/>
            <person name="Wang G."/>
            <person name="Cai J."/>
            <person name="Woo P.C."/>
            <person name="Lau S.K."/>
            <person name="Yuen K.-Y."/>
            <person name="Chow W.-N."/>
            <person name="Lin X."/>
        </authorList>
    </citation>
    <scope>NUCLEOTIDE SEQUENCE</scope>
    <source>
        <strain evidence="11">PM1</strain>
    </source>
</reference>
<dbReference type="HOGENOM" id="CLU_005884_0_2_1"/>
<dbReference type="Gene3D" id="2.130.10.10">
    <property type="entry name" value="YVTN repeat-like/Quinoprotein amine dehydrogenase"/>
    <property type="match status" value="2"/>
</dbReference>
<dbReference type="InterPro" id="IPR020472">
    <property type="entry name" value="WD40_PAC1"/>
</dbReference>
<gene>
    <name evidence="11" type="ORF">GQ26_0410510</name>
</gene>
<dbReference type="PANTHER" id="PTHR19879">
    <property type="entry name" value="TRANSCRIPTION INITIATION FACTOR TFIID"/>
    <property type="match status" value="1"/>
</dbReference>
<dbReference type="InterPro" id="IPR036322">
    <property type="entry name" value="WD40_repeat_dom_sf"/>
</dbReference>
<evidence type="ECO:0000256" key="3">
    <source>
        <dbReference type="ARBA" id="ARBA00022574"/>
    </source>
</evidence>
<dbReference type="PROSITE" id="PS50082">
    <property type="entry name" value="WD_REPEATS_2"/>
    <property type="match status" value="5"/>
</dbReference>
<dbReference type="PANTHER" id="PTHR19879:SF1">
    <property type="entry name" value="CANNONBALL-RELATED"/>
    <property type="match status" value="1"/>
</dbReference>
<name>A0A093UYC8_TALMA</name>
<evidence type="ECO:0000313" key="11">
    <source>
        <dbReference type="EMBL" id="KFX42744.1"/>
    </source>
</evidence>
<feature type="region of interest" description="Disordered" evidence="9">
    <location>
        <begin position="1"/>
        <end position="33"/>
    </location>
</feature>
<dbReference type="AlphaFoldDB" id="A0A093UYC8"/>
<dbReference type="CDD" id="cd00200">
    <property type="entry name" value="WD40"/>
    <property type="match status" value="1"/>
</dbReference>
<dbReference type="GO" id="GO:0006367">
    <property type="term" value="P:transcription initiation at RNA polymerase II promoter"/>
    <property type="evidence" value="ECO:0007669"/>
    <property type="project" value="TreeGrafter"/>
</dbReference>
<comment type="caution">
    <text evidence="11">The sequence shown here is derived from an EMBL/GenBank/DDBJ whole genome shotgun (WGS) entry which is preliminary data.</text>
</comment>
<keyword evidence="6" id="KW-0804">Transcription</keyword>
<sequence length="750" mass="82775">MSAPGGGAPSPAPRSGSIGPNATMPVPQQQPIAANPPLTQVHEFYSQGESLQKLYRGHYIMSTVYQCTVHLVECLVIDYLAKKGYTRTEAMLRMESASQDIDGRSLPQLNENQRPKYRNGFDLLKNWIEDNLDLYKPELRRVLWPLFVYSFLDLATALYPQDAEQFFSANKNLFLPEHSEDIRSLQKISLPEHVQDNATAKLYRGNKYRIILSNPAFSNLMQFLESKSKEGGAVMSAILSSYCSIVTKDRAADERFSFAAMLGRADQTSKFPAEDEGIPGHHPGSAYTGDNPVMAGTLPKLRLGKLPPEPELESDVRAELEEHDLKNPPPPGRNTLVQEYDQMIKKEEDEDAPSHAEIAFPPSTARDVAMEVQRVKENRDRFRIEGRTGGVGVACSVCLFTFHNTYDRMICTDFSDDNMLVAAGFEDSYIRVWSLDGKAIKATHEGVEEHTSTPSNSKRLFGHSGPVYAVKFAPSAQRSESEMAPTNARWLLSSSADKTIRLWSLDLWQCMVVYKGHDQPVWDLSWGPFGYYFVSGGHDKTARLWATDRIRQQRIFAGHDQDVDCVCFHPNSAYVFTGSSDRTVRMWAVTTGNAVPLACSRNGKLLASADDHGSIFLWDLAPGRLLKRMRGHGKGGIWSLDWSVESTVLVSSGADNTVRVWDIAPPAPEPSANTARLATETGTGAKVDANATSSAAQPSATVGPGGSKKKGKENVVTPDQISAFPTKKSPVYKVKFTNMNLIVAGGAYLP</sequence>
<dbReference type="InterPro" id="IPR019775">
    <property type="entry name" value="WD40_repeat_CS"/>
</dbReference>
<keyword evidence="11" id="KW-0648">Protein biosynthesis</keyword>
<dbReference type="InterPro" id="IPR015943">
    <property type="entry name" value="WD40/YVTN_repeat-like_dom_sf"/>
</dbReference>
<dbReference type="eggNOG" id="KOG0263">
    <property type="taxonomic scope" value="Eukaryota"/>
</dbReference>
<dbReference type="PROSITE" id="PS00678">
    <property type="entry name" value="WD_REPEATS_1"/>
    <property type="match status" value="1"/>
</dbReference>
<evidence type="ECO:0000256" key="6">
    <source>
        <dbReference type="ARBA" id="ARBA00023163"/>
    </source>
</evidence>
<dbReference type="GO" id="GO:0016251">
    <property type="term" value="F:RNA polymerase II general transcription initiation factor activity"/>
    <property type="evidence" value="ECO:0007669"/>
    <property type="project" value="TreeGrafter"/>
</dbReference>
<dbReference type="PROSITE" id="PS50294">
    <property type="entry name" value="WD_REPEATS_REGION"/>
    <property type="match status" value="3"/>
</dbReference>
<evidence type="ECO:0000256" key="4">
    <source>
        <dbReference type="ARBA" id="ARBA00022737"/>
    </source>
</evidence>
<feature type="repeat" description="WD" evidence="8">
    <location>
        <begin position="402"/>
        <end position="443"/>
    </location>
</feature>
<keyword evidence="7" id="KW-0539">Nucleus</keyword>
<dbReference type="PRINTS" id="PR00320">
    <property type="entry name" value="GPROTEINBRPT"/>
</dbReference>
<keyword evidence="4" id="KW-0677">Repeat</keyword>
<evidence type="ECO:0000256" key="5">
    <source>
        <dbReference type="ARBA" id="ARBA00023015"/>
    </source>
</evidence>
<feature type="repeat" description="WD" evidence="8">
    <location>
        <begin position="460"/>
        <end position="506"/>
    </location>
</feature>
<dbReference type="SUPFAM" id="SSF160897">
    <property type="entry name" value="Taf5 N-terminal domain-like"/>
    <property type="match status" value="1"/>
</dbReference>
<keyword evidence="3 8" id="KW-0853">WD repeat</keyword>
<dbReference type="CDD" id="cd08044">
    <property type="entry name" value="TAF5_NTD2"/>
    <property type="match status" value="1"/>
</dbReference>
<feature type="domain" description="TFIID subunit TAF5 NTD2" evidence="10">
    <location>
        <begin position="112"/>
        <end position="243"/>
    </location>
</feature>
<dbReference type="PROSITE" id="PS50896">
    <property type="entry name" value="LISH"/>
    <property type="match status" value="1"/>
</dbReference>
<feature type="region of interest" description="Disordered" evidence="9">
    <location>
        <begin position="688"/>
        <end position="716"/>
    </location>
</feature>
<evidence type="ECO:0000259" key="10">
    <source>
        <dbReference type="Pfam" id="PF04494"/>
    </source>
</evidence>
<feature type="region of interest" description="Disordered" evidence="9">
    <location>
        <begin position="270"/>
        <end position="309"/>
    </location>
</feature>
<feature type="repeat" description="WD" evidence="8">
    <location>
        <begin position="514"/>
        <end position="545"/>
    </location>
</feature>